<dbReference type="InterPro" id="IPR006311">
    <property type="entry name" value="TAT_signal"/>
</dbReference>
<gene>
    <name evidence="1" type="ORF">BWK73_43090</name>
</gene>
<dbReference type="AlphaFoldDB" id="A0A1Y1QCC9"/>
<dbReference type="PROSITE" id="PS51318">
    <property type="entry name" value="TAT"/>
    <property type="match status" value="1"/>
</dbReference>
<name>A0A1Y1QCC9_9GAMM</name>
<evidence type="ECO:0000313" key="1">
    <source>
        <dbReference type="EMBL" id="OQX02330.1"/>
    </source>
</evidence>
<reference evidence="1 2" key="1">
    <citation type="submission" date="2017-01" db="EMBL/GenBank/DDBJ databases">
        <title>Novel large sulfur bacteria in the metagenomes of groundwater-fed chemosynthetic microbial mats in the Lake Huron basin.</title>
        <authorList>
            <person name="Sharrar A.M."/>
            <person name="Flood B.E."/>
            <person name="Bailey J.V."/>
            <person name="Jones D.S."/>
            <person name="Biddanda B."/>
            <person name="Ruberg S.A."/>
            <person name="Marcus D.N."/>
            <person name="Dick G.J."/>
        </authorList>
    </citation>
    <scope>NUCLEOTIDE SEQUENCE [LARGE SCALE GENOMIC DNA]</scope>
    <source>
        <strain evidence="1">A8</strain>
    </source>
</reference>
<dbReference type="Pfam" id="PF07394">
    <property type="entry name" value="DUF1501"/>
    <property type="match status" value="1"/>
</dbReference>
<dbReference type="EMBL" id="MTEJ01000498">
    <property type="protein sequence ID" value="OQX02330.1"/>
    <property type="molecule type" value="Genomic_DNA"/>
</dbReference>
<sequence>MSHQHDLYSRRHFLKLLLGSSALGAVGQLALMQKAAATAPGFSDYKALVCVFLKGGNDSFNMLLPIGGDAKTGYAAYAATRGSLAITNNPLDLNTISTSGTNLNNGNLGIDSANPYYVNGSEETAYLKGFYGLSGKGIELGVNAVMPELAQLINDNKASVIANIGTLVQPVSRAQILAKTAKLPVFLFAHNHQQRILQTGQADNLTGIGWAGKIADQWQGINNNSLLGLNISYSGNDRMLIGNKSSPLILNPSTPPRYTEMVAGSGAPSDDRIAAFKALSGIENTSPSGKVSFDSTNTFNAEDEFQRVYASMSQKSFNTFDQLYNTWTTNNITYQSTGSYGEPLFSQLSPNYLGFNGSIQGGLISQLEAVAKMIHLAATGKFNNNAFNRQIFLVSLGGFDTHATQASKHPLLLRELSVGLWKFQKALEELGHANKVTTFTMSDFGRTMSNNGDGTDHAWGAHHIIMGGDGQGTVGNFQGGQMIGRLPDVTLAGADDHDKQGRMIPGLAQDQLNATLCRWFGANESMLASIFPNLSHFETQKGVADSAYLNGLFA</sequence>
<evidence type="ECO:0000313" key="2">
    <source>
        <dbReference type="Proteomes" id="UP000192491"/>
    </source>
</evidence>
<accession>A0A1Y1QCC9</accession>
<comment type="caution">
    <text evidence="1">The sequence shown here is derived from an EMBL/GenBank/DDBJ whole genome shotgun (WGS) entry which is preliminary data.</text>
</comment>
<evidence type="ECO:0008006" key="3">
    <source>
        <dbReference type="Google" id="ProtNLM"/>
    </source>
</evidence>
<proteinExistence type="predicted"/>
<dbReference type="PANTHER" id="PTHR43737:SF1">
    <property type="entry name" value="DUF1501 DOMAIN-CONTAINING PROTEIN"/>
    <property type="match status" value="1"/>
</dbReference>
<dbReference type="Proteomes" id="UP000192491">
    <property type="component" value="Unassembled WGS sequence"/>
</dbReference>
<dbReference type="PANTHER" id="PTHR43737">
    <property type="entry name" value="BLL7424 PROTEIN"/>
    <property type="match status" value="1"/>
</dbReference>
<protein>
    <recommendedName>
        <fullName evidence="3">Tat pathway signal protein</fullName>
    </recommendedName>
</protein>
<organism evidence="1 2">
    <name type="scientific">Thiothrix lacustris</name>
    <dbReference type="NCBI Taxonomy" id="525917"/>
    <lineage>
        <taxon>Bacteria</taxon>
        <taxon>Pseudomonadati</taxon>
        <taxon>Pseudomonadota</taxon>
        <taxon>Gammaproteobacteria</taxon>
        <taxon>Thiotrichales</taxon>
        <taxon>Thiotrichaceae</taxon>
        <taxon>Thiothrix</taxon>
    </lineage>
</organism>
<dbReference type="InterPro" id="IPR010869">
    <property type="entry name" value="DUF1501"/>
</dbReference>